<dbReference type="Pfam" id="PF07729">
    <property type="entry name" value="FCD"/>
    <property type="match status" value="1"/>
</dbReference>
<dbReference type="InterPro" id="IPR036388">
    <property type="entry name" value="WH-like_DNA-bd_sf"/>
</dbReference>
<dbReference type="SUPFAM" id="SSF48008">
    <property type="entry name" value="GntR ligand-binding domain-like"/>
    <property type="match status" value="1"/>
</dbReference>
<keyword evidence="2" id="KW-0238">DNA-binding</keyword>
<dbReference type="InterPro" id="IPR000524">
    <property type="entry name" value="Tscrpt_reg_HTH_GntR"/>
</dbReference>
<dbReference type="SMART" id="SM00895">
    <property type="entry name" value="FCD"/>
    <property type="match status" value="1"/>
</dbReference>
<evidence type="ECO:0000313" key="5">
    <source>
        <dbReference type="EMBL" id="QEE28926.1"/>
    </source>
</evidence>
<proteinExistence type="predicted"/>
<dbReference type="SUPFAM" id="SSF46785">
    <property type="entry name" value="Winged helix' DNA-binding domain"/>
    <property type="match status" value="1"/>
</dbReference>
<protein>
    <submittedName>
        <fullName evidence="5">GntR family transcriptional regulator</fullName>
    </submittedName>
</protein>
<dbReference type="Gene3D" id="1.20.120.530">
    <property type="entry name" value="GntR ligand-binding domain-like"/>
    <property type="match status" value="1"/>
</dbReference>
<evidence type="ECO:0000313" key="6">
    <source>
        <dbReference type="Proteomes" id="UP000321820"/>
    </source>
</evidence>
<dbReference type="PANTHER" id="PTHR43537:SF5">
    <property type="entry name" value="UXU OPERON TRANSCRIPTIONAL REGULATOR"/>
    <property type="match status" value="1"/>
</dbReference>
<evidence type="ECO:0000256" key="3">
    <source>
        <dbReference type="ARBA" id="ARBA00023163"/>
    </source>
</evidence>
<sequence>MKASKKTVASPPLLIKSSLAARLKDEIVSGKLSQGSRIVEKFWASRFGVAQTSVREAINILIAEGFATKNSGRSARVTSYSPGKVAQIYEVRAALEGTAARILAQSGQDLSTLEAAITQMSKSIKNRDLAALLEADLAFHLQLCELPGNEVLSQHARMLLVPLFAFVSMRLGGDATLATAWKPDLERHREMVRAIAEGEASLAELTVRNAILRFAERANEIWR</sequence>
<gene>
    <name evidence="5" type="ORF">FTW19_13510</name>
</gene>
<dbReference type="GO" id="GO:0003700">
    <property type="term" value="F:DNA-binding transcription factor activity"/>
    <property type="evidence" value="ECO:0007669"/>
    <property type="project" value="InterPro"/>
</dbReference>
<reference evidence="5 6" key="1">
    <citation type="submission" date="2019-08" db="EMBL/GenBank/DDBJ databases">
        <title>Complete genome sequence of Terriglobus albidus strain ORNL.</title>
        <authorList>
            <person name="Podar M."/>
        </authorList>
    </citation>
    <scope>NUCLEOTIDE SEQUENCE [LARGE SCALE GENOMIC DNA]</scope>
    <source>
        <strain evidence="5 6">ORNL</strain>
    </source>
</reference>
<dbReference type="OrthoDB" id="9816161at2"/>
<dbReference type="InterPro" id="IPR036390">
    <property type="entry name" value="WH_DNA-bd_sf"/>
</dbReference>
<organism evidence="5 6">
    <name type="scientific">Terriglobus albidus</name>
    <dbReference type="NCBI Taxonomy" id="1592106"/>
    <lineage>
        <taxon>Bacteria</taxon>
        <taxon>Pseudomonadati</taxon>
        <taxon>Acidobacteriota</taxon>
        <taxon>Terriglobia</taxon>
        <taxon>Terriglobales</taxon>
        <taxon>Acidobacteriaceae</taxon>
        <taxon>Terriglobus</taxon>
    </lineage>
</organism>
<keyword evidence="6" id="KW-1185">Reference proteome</keyword>
<dbReference type="Proteomes" id="UP000321820">
    <property type="component" value="Chromosome"/>
</dbReference>
<dbReference type="PANTHER" id="PTHR43537">
    <property type="entry name" value="TRANSCRIPTIONAL REGULATOR, GNTR FAMILY"/>
    <property type="match status" value="1"/>
</dbReference>
<dbReference type="Pfam" id="PF00392">
    <property type="entry name" value="GntR"/>
    <property type="match status" value="1"/>
</dbReference>
<dbReference type="PROSITE" id="PS50949">
    <property type="entry name" value="HTH_GNTR"/>
    <property type="match status" value="1"/>
</dbReference>
<dbReference type="AlphaFoldDB" id="A0A5B9EFV5"/>
<keyword evidence="1" id="KW-0805">Transcription regulation</keyword>
<dbReference type="RefSeq" id="WP_147648124.1">
    <property type="nucleotide sequence ID" value="NZ_CP042806.1"/>
</dbReference>
<evidence type="ECO:0000256" key="2">
    <source>
        <dbReference type="ARBA" id="ARBA00023125"/>
    </source>
</evidence>
<dbReference type="InterPro" id="IPR011711">
    <property type="entry name" value="GntR_C"/>
</dbReference>
<dbReference type="KEGG" id="talb:FTW19_13510"/>
<dbReference type="InterPro" id="IPR008920">
    <property type="entry name" value="TF_FadR/GntR_C"/>
</dbReference>
<dbReference type="SMART" id="SM00345">
    <property type="entry name" value="HTH_GNTR"/>
    <property type="match status" value="1"/>
</dbReference>
<feature type="domain" description="HTH gntR-type" evidence="4">
    <location>
        <begin position="13"/>
        <end position="80"/>
    </location>
</feature>
<keyword evidence="3" id="KW-0804">Transcription</keyword>
<accession>A0A5B9EFV5</accession>
<evidence type="ECO:0000256" key="1">
    <source>
        <dbReference type="ARBA" id="ARBA00023015"/>
    </source>
</evidence>
<dbReference type="Gene3D" id="1.10.10.10">
    <property type="entry name" value="Winged helix-like DNA-binding domain superfamily/Winged helix DNA-binding domain"/>
    <property type="match status" value="1"/>
</dbReference>
<evidence type="ECO:0000259" key="4">
    <source>
        <dbReference type="PROSITE" id="PS50949"/>
    </source>
</evidence>
<dbReference type="EMBL" id="CP042806">
    <property type="protein sequence ID" value="QEE28926.1"/>
    <property type="molecule type" value="Genomic_DNA"/>
</dbReference>
<dbReference type="GO" id="GO:0003677">
    <property type="term" value="F:DNA binding"/>
    <property type="evidence" value="ECO:0007669"/>
    <property type="project" value="UniProtKB-KW"/>
</dbReference>
<name>A0A5B9EFV5_9BACT</name>